<name>A0A382EUS1_9ZZZZ</name>
<evidence type="ECO:0000313" key="1">
    <source>
        <dbReference type="EMBL" id="SVB54428.1"/>
    </source>
</evidence>
<organism evidence="1">
    <name type="scientific">marine metagenome</name>
    <dbReference type="NCBI Taxonomy" id="408172"/>
    <lineage>
        <taxon>unclassified sequences</taxon>
        <taxon>metagenomes</taxon>
        <taxon>ecological metagenomes</taxon>
    </lineage>
</organism>
<sequence length="181" mass="20578">PSEWMATHNYDHLLTAAGREAKAGFDPVSHPILDCVPRGMPERMLPSSMEFVDEGKRVIMRHFWWGGDRIIHLDSDEASAGTPHSHLGYSVGYWENEDTLVVRTTHVNYPYFERNGTPQTDQVEFLERFTLSANKARLGYKLTATDPVMYAEPIVVYAEFTWVPGAVIETSNCELWNRSGD</sequence>
<dbReference type="AlphaFoldDB" id="A0A382EUS1"/>
<feature type="non-terminal residue" evidence="1">
    <location>
        <position position="1"/>
    </location>
</feature>
<gene>
    <name evidence="1" type="ORF">METZ01_LOCUS207282</name>
</gene>
<dbReference type="EMBL" id="UINC01046424">
    <property type="protein sequence ID" value="SVB54428.1"/>
    <property type="molecule type" value="Genomic_DNA"/>
</dbReference>
<accession>A0A382EUS1</accession>
<reference evidence="1" key="1">
    <citation type="submission" date="2018-05" db="EMBL/GenBank/DDBJ databases">
        <authorList>
            <person name="Lanie J.A."/>
            <person name="Ng W.-L."/>
            <person name="Kazmierczak K.M."/>
            <person name="Andrzejewski T.M."/>
            <person name="Davidsen T.M."/>
            <person name="Wayne K.J."/>
            <person name="Tettelin H."/>
            <person name="Glass J.I."/>
            <person name="Rusch D."/>
            <person name="Podicherti R."/>
            <person name="Tsui H.-C.T."/>
            <person name="Winkler M.E."/>
        </authorList>
    </citation>
    <scope>NUCLEOTIDE SEQUENCE</scope>
</reference>
<proteinExistence type="predicted"/>
<protein>
    <submittedName>
        <fullName evidence="1">Uncharacterized protein</fullName>
    </submittedName>
</protein>